<comment type="caution">
    <text evidence="1">The sequence shown here is derived from an EMBL/GenBank/DDBJ whole genome shotgun (WGS) entry which is preliminary data.</text>
</comment>
<proteinExistence type="predicted"/>
<protein>
    <recommendedName>
        <fullName evidence="3">DUF4012 domain-containing protein</fullName>
    </recommendedName>
</protein>
<dbReference type="AlphaFoldDB" id="A0A0G0XNP6"/>
<reference evidence="1 2" key="1">
    <citation type="journal article" date="2015" name="Nature">
        <title>rRNA introns, odd ribosomes, and small enigmatic genomes across a large radiation of phyla.</title>
        <authorList>
            <person name="Brown C.T."/>
            <person name="Hug L.A."/>
            <person name="Thomas B.C."/>
            <person name="Sharon I."/>
            <person name="Castelle C.J."/>
            <person name="Singh A."/>
            <person name="Wilkins M.J."/>
            <person name="Williams K.H."/>
            <person name="Banfield J.F."/>
        </authorList>
    </citation>
    <scope>NUCLEOTIDE SEQUENCE [LARGE SCALE GENOMIC DNA]</scope>
</reference>
<accession>A0A0G0XNP6</accession>
<dbReference type="InterPro" id="IPR025101">
    <property type="entry name" value="DUF4012"/>
</dbReference>
<dbReference type="EMBL" id="LCAW01000018">
    <property type="protein sequence ID" value="KKR98420.1"/>
    <property type="molecule type" value="Genomic_DNA"/>
</dbReference>
<name>A0A0G0XNP6_9BACT</name>
<evidence type="ECO:0008006" key="3">
    <source>
        <dbReference type="Google" id="ProtNLM"/>
    </source>
</evidence>
<evidence type="ECO:0000313" key="2">
    <source>
        <dbReference type="Proteomes" id="UP000033930"/>
    </source>
</evidence>
<evidence type="ECO:0000313" key="1">
    <source>
        <dbReference type="EMBL" id="KKR98420.1"/>
    </source>
</evidence>
<dbReference type="Pfam" id="PF13196">
    <property type="entry name" value="DUF4012"/>
    <property type="match status" value="1"/>
</dbReference>
<gene>
    <name evidence="1" type="ORF">UU50_C0018G0025</name>
</gene>
<organism evidence="1 2">
    <name type="scientific">Candidatus Uhrbacteria bacterium GW2011_GWC1_41_20</name>
    <dbReference type="NCBI Taxonomy" id="1618983"/>
    <lineage>
        <taxon>Bacteria</taxon>
        <taxon>Candidatus Uhriibacteriota</taxon>
    </lineage>
</organism>
<sequence>MPVKKKQFKPKKAIKRIAKKTPIVSGLYDDALPISLKFKGINDNLRPGIRLHKNSQGSISPYIVRLEHQANQISVASQSHEEKIKELAKQLALSLEDETPVLKAPKESIFLSLTTKDLADQFSEPEHIIGKIKLSERFIANTYQPTAMAQIDVETPDVLSIADFKDIAEEPAQPVLNIEIQDTKDHESHKVISSETIIERFSRIHLLLPTQARHRAIAGFLLLSFILVMPLHAMQGIVQTASQKDDITQISQKALGEIENATTSAQNQKFAAASLDFQRASQSFQDAQATLENMNITAAALVNIIPQTDRTFETVQGLVQAGTSLSNAGAQISTAIEELSNADSFDLVTKLGLLTTYIKAALPQVKEANLALEKVDISLVPAQYAEKINLLLSTTPSLEASMSEFLTFSDTLQTLLGGQQKMRYLLAFQNNTELRATGGFIGSFAQIDMVDGKIVDISIPEGGTYDLQGQLTEFVAPPQPLSLLNSRWELHDANWLPDFPSSAQKLMWFYEKAGGPTVDGVIAVNATLMPKLLEITGPIDMPEYGRTITSENFLFETQKIVEYEYTAYQDSSEREQDAPKQFIGDLAPKLLEILSTAEPEMLLQVVDLASNSLLQKDVLIYMQDNKLQSDIKALGWSGSLLQTDGDYLMVVDSNLGGGKTDSVIKQDIDVDVEIQADGSIINTVTITKEHTGLANALFEGINNVDYLRLYVPKGSELLQASGFEIPDESLFKIANAPLATDKDLLLWTSNFTQDPISGTDIWNEQGKTVFGNWMQTKPGETEIVTFTYRLPWKYEQETGSLLNKAKSYLGFKNLDSYSMLVQKQPGVETRNTTVQLTNATNQRVLWTSKSDLFSTGSSFDNTQDISLSALFEQF</sequence>
<dbReference type="Proteomes" id="UP000033930">
    <property type="component" value="Unassembled WGS sequence"/>
</dbReference>